<evidence type="ECO:0008006" key="4">
    <source>
        <dbReference type="Google" id="ProtNLM"/>
    </source>
</evidence>
<name>A0A1F5ZWG7_9BACT</name>
<dbReference type="AlphaFoldDB" id="A0A1F5ZWG7"/>
<evidence type="ECO:0000313" key="3">
    <source>
        <dbReference type="Proteomes" id="UP000176253"/>
    </source>
</evidence>
<sequence>MVGGLLLIFAAFYTSQKAKSVPEKPFTVDEKTGEALSTSFANEPVSVDKKLLEAPKKQTIPKSPPIRIVIPSLNIDLPVRQAKIVNGFWEVFTDSAGFGLGSAFPEDDEGNQVIFAHARQGLFGPLKDIKTGANITVMTQNQWYSYTVDNIKEVLPSQTEVIAPTEDPILTLYTCSGYADSKRLIVTATKNTN</sequence>
<dbReference type="InterPro" id="IPR023365">
    <property type="entry name" value="Sortase_dom-sf"/>
</dbReference>
<keyword evidence="1" id="KW-0378">Hydrolase</keyword>
<accession>A0A1F5ZWG7</accession>
<dbReference type="Pfam" id="PF04203">
    <property type="entry name" value="Sortase"/>
    <property type="match status" value="1"/>
</dbReference>
<dbReference type="SUPFAM" id="SSF63817">
    <property type="entry name" value="Sortase"/>
    <property type="match status" value="1"/>
</dbReference>
<dbReference type="GO" id="GO:0016787">
    <property type="term" value="F:hydrolase activity"/>
    <property type="evidence" value="ECO:0007669"/>
    <property type="project" value="UniProtKB-KW"/>
</dbReference>
<dbReference type="InterPro" id="IPR005754">
    <property type="entry name" value="Sortase"/>
</dbReference>
<evidence type="ECO:0000313" key="2">
    <source>
        <dbReference type="EMBL" id="OGG16703.1"/>
    </source>
</evidence>
<organism evidence="2 3">
    <name type="scientific">Candidatus Gottesmanbacteria bacterium RIFCSPHIGHO2_02_FULL_39_14</name>
    <dbReference type="NCBI Taxonomy" id="1798383"/>
    <lineage>
        <taxon>Bacteria</taxon>
        <taxon>Candidatus Gottesmaniibacteriota</taxon>
    </lineage>
</organism>
<dbReference type="NCBIfam" id="TIGR01076">
    <property type="entry name" value="sortase_fam"/>
    <property type="match status" value="1"/>
</dbReference>
<dbReference type="EMBL" id="MFJM01000054">
    <property type="protein sequence ID" value="OGG16703.1"/>
    <property type="molecule type" value="Genomic_DNA"/>
</dbReference>
<comment type="caution">
    <text evidence="2">The sequence shown here is derived from an EMBL/GenBank/DDBJ whole genome shotgun (WGS) entry which is preliminary data.</text>
</comment>
<reference evidence="2 3" key="1">
    <citation type="journal article" date="2016" name="Nat. Commun.">
        <title>Thousands of microbial genomes shed light on interconnected biogeochemical processes in an aquifer system.</title>
        <authorList>
            <person name="Anantharaman K."/>
            <person name="Brown C.T."/>
            <person name="Hug L.A."/>
            <person name="Sharon I."/>
            <person name="Castelle C.J."/>
            <person name="Probst A.J."/>
            <person name="Thomas B.C."/>
            <person name="Singh A."/>
            <person name="Wilkins M.J."/>
            <person name="Karaoz U."/>
            <person name="Brodie E.L."/>
            <person name="Williams K.H."/>
            <person name="Hubbard S.S."/>
            <person name="Banfield J.F."/>
        </authorList>
    </citation>
    <scope>NUCLEOTIDE SEQUENCE [LARGE SCALE GENOMIC DNA]</scope>
</reference>
<dbReference type="Proteomes" id="UP000176253">
    <property type="component" value="Unassembled WGS sequence"/>
</dbReference>
<proteinExistence type="predicted"/>
<protein>
    <recommendedName>
        <fullName evidence="4">Sortase</fullName>
    </recommendedName>
</protein>
<dbReference type="STRING" id="1798383.A3D78_00625"/>
<dbReference type="Gene3D" id="2.40.260.10">
    <property type="entry name" value="Sortase"/>
    <property type="match status" value="1"/>
</dbReference>
<evidence type="ECO:0000256" key="1">
    <source>
        <dbReference type="ARBA" id="ARBA00022801"/>
    </source>
</evidence>
<gene>
    <name evidence="2" type="ORF">A3D78_00625</name>
</gene>